<evidence type="ECO:0000256" key="1">
    <source>
        <dbReference type="ARBA" id="ARBA00022741"/>
    </source>
</evidence>
<dbReference type="Proteomes" id="UP000791080">
    <property type="component" value="Unassembled WGS sequence"/>
</dbReference>
<evidence type="ECO:0000256" key="4">
    <source>
        <dbReference type="SAM" id="MobiDB-lite"/>
    </source>
</evidence>
<organism evidence="6 7">
    <name type="scientific">Actinoalloteichus caeruleus DSM 43889</name>
    <dbReference type="NCBI Taxonomy" id="1120930"/>
    <lineage>
        <taxon>Bacteria</taxon>
        <taxon>Bacillati</taxon>
        <taxon>Actinomycetota</taxon>
        <taxon>Actinomycetes</taxon>
        <taxon>Pseudonocardiales</taxon>
        <taxon>Pseudonocardiaceae</taxon>
        <taxon>Actinoalloteichus</taxon>
        <taxon>Actinoalloteichus cyanogriseus</taxon>
    </lineage>
</organism>
<evidence type="ECO:0000259" key="5">
    <source>
        <dbReference type="SMART" id="SM00797"/>
    </source>
</evidence>
<feature type="domain" description="Carboxyltransferase" evidence="5">
    <location>
        <begin position="60"/>
        <end position="323"/>
    </location>
</feature>
<dbReference type="InterPro" id="IPR029000">
    <property type="entry name" value="Cyclophilin-like_dom_sf"/>
</dbReference>
<keyword evidence="7" id="KW-1185">Reference proteome</keyword>
<keyword evidence="1" id="KW-0547">Nucleotide-binding</keyword>
<comment type="caution">
    <text evidence="6">The sequence shown here is derived from an EMBL/GenBank/DDBJ whole genome shotgun (WGS) entry which is preliminary data.</text>
</comment>
<dbReference type="Gene3D" id="2.40.100.10">
    <property type="entry name" value="Cyclophilin-like"/>
    <property type="match status" value="1"/>
</dbReference>
<dbReference type="NCBIfam" id="TIGR00724">
    <property type="entry name" value="urea_amlyse_rel"/>
    <property type="match status" value="1"/>
</dbReference>
<name>A0ABT1JI02_ACTCY</name>
<dbReference type="RefSeq" id="WP_081715195.1">
    <property type="nucleotide sequence ID" value="NZ_AUBJ02000001.1"/>
</dbReference>
<dbReference type="InterPro" id="IPR003778">
    <property type="entry name" value="CT_A_B"/>
</dbReference>
<evidence type="ECO:0000256" key="3">
    <source>
        <dbReference type="ARBA" id="ARBA00022840"/>
    </source>
</evidence>
<keyword evidence="2" id="KW-0378">Hydrolase</keyword>
<keyword evidence="3" id="KW-0067">ATP-binding</keyword>
<evidence type="ECO:0000313" key="6">
    <source>
        <dbReference type="EMBL" id="MCP2332153.1"/>
    </source>
</evidence>
<proteinExistence type="predicted"/>
<dbReference type="InterPro" id="IPR052708">
    <property type="entry name" value="PxpC"/>
</dbReference>
<dbReference type="SMART" id="SM00797">
    <property type="entry name" value="AHS2"/>
    <property type="match status" value="1"/>
</dbReference>
<sequence>MTAPEFGRGSPTTEDTGEGAVPVPRVPASRRGETEAAGFDVLVAGPLTTVQDQGRPGYAAMGVPRSGAADPPSLELANRLVGNPGSAAALELTFGGLAVRFRQAGLVALTGASCPMWLDGRPVGIHCAVPVLAGQVLRVGAPVAGLRAYLAVRGGVAVEPVLGSRSTDLLSGLGPPPLSTGQVLPVGSAGGSWPADVVAPVRWLPSPADLVVLRVRLGPRDDWFPPEALTRLAHEEFRVTGESDRVGMRLSGPELRRSDGRELPSEGMVAGAVQVPPDGHPVLFLADHPVTGGYPVVAVVVSEDVPLAAQCVPGQRVRFRPVR</sequence>
<dbReference type="PANTHER" id="PTHR43309:SF3">
    <property type="entry name" value="5-OXOPROLINASE SUBUNIT C"/>
    <property type="match status" value="1"/>
</dbReference>
<protein>
    <submittedName>
        <fullName evidence="6">Biotin-dependent carboxylase uncharacterized domain-containing protein</fullName>
    </submittedName>
</protein>
<accession>A0ABT1JI02</accession>
<dbReference type="Pfam" id="PF02626">
    <property type="entry name" value="CT_A_B"/>
    <property type="match status" value="1"/>
</dbReference>
<reference evidence="6 7" key="1">
    <citation type="submission" date="2022-06" db="EMBL/GenBank/DDBJ databases">
        <title>Genomic Encyclopedia of Type Strains, Phase I: the one thousand microbial genomes (KMG-I) project.</title>
        <authorList>
            <person name="Kyrpides N."/>
        </authorList>
    </citation>
    <scope>NUCLEOTIDE SEQUENCE [LARGE SCALE GENOMIC DNA]</scope>
    <source>
        <strain evidence="6 7">DSM 43889</strain>
    </source>
</reference>
<dbReference type="PANTHER" id="PTHR43309">
    <property type="entry name" value="5-OXOPROLINASE SUBUNIT C"/>
    <property type="match status" value="1"/>
</dbReference>
<evidence type="ECO:0000256" key="2">
    <source>
        <dbReference type="ARBA" id="ARBA00022801"/>
    </source>
</evidence>
<dbReference type="SUPFAM" id="SSF50891">
    <property type="entry name" value="Cyclophilin-like"/>
    <property type="match status" value="1"/>
</dbReference>
<dbReference type="EMBL" id="AUBJ02000001">
    <property type="protein sequence ID" value="MCP2332153.1"/>
    <property type="molecule type" value="Genomic_DNA"/>
</dbReference>
<evidence type="ECO:0000313" key="7">
    <source>
        <dbReference type="Proteomes" id="UP000791080"/>
    </source>
</evidence>
<gene>
    <name evidence="6" type="ORF">G443_002423</name>
</gene>
<feature type="region of interest" description="Disordered" evidence="4">
    <location>
        <begin position="1"/>
        <end position="32"/>
    </location>
</feature>